<evidence type="ECO:0000313" key="5">
    <source>
        <dbReference type="Proteomes" id="UP001596513"/>
    </source>
</evidence>
<dbReference type="Pfam" id="PF22725">
    <property type="entry name" value="GFO_IDH_MocA_C3"/>
    <property type="match status" value="1"/>
</dbReference>
<evidence type="ECO:0000259" key="3">
    <source>
        <dbReference type="Pfam" id="PF22725"/>
    </source>
</evidence>
<proteinExistence type="inferred from homology"/>
<protein>
    <submittedName>
        <fullName evidence="4">Gfo/Idh/MocA family oxidoreductase</fullName>
    </submittedName>
</protein>
<feature type="domain" description="GFO/IDH/MocA-like oxidoreductase" evidence="3">
    <location>
        <begin position="2"/>
        <end position="108"/>
    </location>
</feature>
<keyword evidence="5" id="KW-1185">Reference proteome</keyword>
<evidence type="ECO:0000256" key="2">
    <source>
        <dbReference type="ARBA" id="ARBA00023002"/>
    </source>
</evidence>
<dbReference type="Gene3D" id="3.30.360.10">
    <property type="entry name" value="Dihydrodipicolinate Reductase, domain 2"/>
    <property type="match status" value="1"/>
</dbReference>
<evidence type="ECO:0000256" key="1">
    <source>
        <dbReference type="ARBA" id="ARBA00010928"/>
    </source>
</evidence>
<gene>
    <name evidence="4" type="ORF">ACFQT0_00620</name>
</gene>
<dbReference type="InterPro" id="IPR051317">
    <property type="entry name" value="Gfo/Idh/MocA_oxidoreduct"/>
</dbReference>
<organism evidence="4 5">
    <name type="scientific">Hymenobacter humi</name>
    <dbReference type="NCBI Taxonomy" id="1411620"/>
    <lineage>
        <taxon>Bacteria</taxon>
        <taxon>Pseudomonadati</taxon>
        <taxon>Bacteroidota</taxon>
        <taxon>Cytophagia</taxon>
        <taxon>Cytophagales</taxon>
        <taxon>Hymenobacteraceae</taxon>
        <taxon>Hymenobacter</taxon>
    </lineage>
</organism>
<dbReference type="PANTHER" id="PTHR43708">
    <property type="entry name" value="CONSERVED EXPRESSED OXIDOREDUCTASE (EUROFUNG)"/>
    <property type="match status" value="1"/>
</dbReference>
<evidence type="ECO:0000313" key="4">
    <source>
        <dbReference type="EMBL" id="MFC7666101.1"/>
    </source>
</evidence>
<name>A0ABW2U228_9BACT</name>
<dbReference type="SUPFAM" id="SSF55347">
    <property type="entry name" value="Glyceraldehyde-3-phosphate dehydrogenase-like, C-terminal domain"/>
    <property type="match status" value="1"/>
</dbReference>
<reference evidence="5" key="1">
    <citation type="journal article" date="2019" name="Int. J. Syst. Evol. Microbiol.">
        <title>The Global Catalogue of Microorganisms (GCM) 10K type strain sequencing project: providing services to taxonomists for standard genome sequencing and annotation.</title>
        <authorList>
            <consortium name="The Broad Institute Genomics Platform"/>
            <consortium name="The Broad Institute Genome Sequencing Center for Infectious Disease"/>
            <person name="Wu L."/>
            <person name="Ma J."/>
        </authorList>
    </citation>
    <scope>NUCLEOTIDE SEQUENCE [LARGE SCALE GENOMIC DNA]</scope>
    <source>
        <strain evidence="5">JCM 19635</strain>
    </source>
</reference>
<dbReference type="RefSeq" id="WP_380199510.1">
    <property type="nucleotide sequence ID" value="NZ_JBHTEK010000001.1"/>
</dbReference>
<dbReference type="Proteomes" id="UP001596513">
    <property type="component" value="Unassembled WGS sequence"/>
</dbReference>
<dbReference type="EMBL" id="JBHTEK010000001">
    <property type="protein sequence ID" value="MFC7666101.1"/>
    <property type="molecule type" value="Genomic_DNA"/>
</dbReference>
<dbReference type="InterPro" id="IPR055170">
    <property type="entry name" value="GFO_IDH_MocA-like_dom"/>
</dbReference>
<dbReference type="PANTHER" id="PTHR43708:SF5">
    <property type="entry name" value="CONSERVED EXPRESSED OXIDOREDUCTASE (EUROFUNG)-RELATED"/>
    <property type="match status" value="1"/>
</dbReference>
<keyword evidence="2" id="KW-0560">Oxidoreductase</keyword>
<comment type="caution">
    <text evidence="4">The sequence shown here is derived from an EMBL/GenBank/DDBJ whole genome shotgun (WGS) entry which is preliminary data.</text>
</comment>
<sequence>MGQLIEAHFRFDRYKPQLNSKKFKEESLPGSGLLYDLGPHLIDQAINLFGQPLGFHKTLGQYRPGSQVNDFFSLHLRYPQGLNVWLTSSLLVAAPGPAFILHGTHGSYQKGRTDPQEAQLLQGMSPLAPEYGREQPGQEGRLTLAGLDGTIATRPDPAEPGDYMNLFEAVFQTIRHGAPYPIREEQLLWQNELLEGPTESGR</sequence>
<accession>A0ABW2U228</accession>
<dbReference type="Gene3D" id="3.40.50.720">
    <property type="entry name" value="NAD(P)-binding Rossmann-like Domain"/>
    <property type="match status" value="1"/>
</dbReference>
<comment type="similarity">
    <text evidence="1">Belongs to the Gfo/Idh/MocA family.</text>
</comment>